<feature type="compositionally biased region" description="Low complexity" evidence="1">
    <location>
        <begin position="12"/>
        <end position="22"/>
    </location>
</feature>
<comment type="caution">
    <text evidence="2">The sequence shown here is derived from an EMBL/GenBank/DDBJ whole genome shotgun (WGS) entry which is preliminary data.</text>
</comment>
<dbReference type="EMBL" id="CACVBS010000066">
    <property type="protein sequence ID" value="CAA7268131.1"/>
    <property type="molecule type" value="Genomic_DNA"/>
</dbReference>
<evidence type="ECO:0000313" key="2">
    <source>
        <dbReference type="EMBL" id="CAA7268131.1"/>
    </source>
</evidence>
<sequence length="404" mass="43279">MSLPNDPCDLQSPASPLLSSPPSALPHRHNEVQPEPLPAAVNSQAKLPTAGVGSPQNQSVDASGQLVFQDKSGHSVASQPKVPVAVVVPQTNPNISDTCTPFPEELERGVYGTTVPSFYVVMRGITVGIFDTQVGAMQSIDSVFENCIVRFSSWEGAIFDYTVCFEAGLVSIEQRETNPSVALLSQLPYYIPGTPEYVLEPIPLSPRPILRSPGHPSNPIYVGSTCPMPKCPIRTHIVPWSPQPLISTKCARKSHDSDNSIVYRLAKKLSGESDSSSEDSSDSSIIIPTPDGFYNSSEAGQPIVCDDSSSEEVFPFPSTQPPRPSLPHQQNATPGPSNHSNALDLNAPSPQGSLSVSASPSILLPLLDQHATDNGYYFDFDDKDGLEQLDLADALAAAHGQWPF</sequence>
<feature type="region of interest" description="Disordered" evidence="1">
    <location>
        <begin position="269"/>
        <end position="354"/>
    </location>
</feature>
<accession>A0A8S0XXZ1</accession>
<reference evidence="2 3" key="1">
    <citation type="submission" date="2020-01" db="EMBL/GenBank/DDBJ databases">
        <authorList>
            <person name="Gupta K D."/>
        </authorList>
    </citation>
    <scope>NUCLEOTIDE SEQUENCE [LARGE SCALE GENOMIC DNA]</scope>
</reference>
<protein>
    <submittedName>
        <fullName evidence="2">Uncharacterized protein</fullName>
    </submittedName>
</protein>
<name>A0A8S0XXZ1_CYCAE</name>
<dbReference type="AlphaFoldDB" id="A0A8S0XXZ1"/>
<gene>
    <name evidence="2" type="ORF">AAE3_LOCUS10367</name>
</gene>
<evidence type="ECO:0000313" key="3">
    <source>
        <dbReference type="Proteomes" id="UP000467700"/>
    </source>
</evidence>
<proteinExistence type="predicted"/>
<feature type="compositionally biased region" description="Polar residues" evidence="1">
    <location>
        <begin position="327"/>
        <end position="354"/>
    </location>
</feature>
<keyword evidence="3" id="KW-1185">Reference proteome</keyword>
<dbReference type="Proteomes" id="UP000467700">
    <property type="component" value="Unassembled WGS sequence"/>
</dbReference>
<organism evidence="2 3">
    <name type="scientific">Cyclocybe aegerita</name>
    <name type="common">Black poplar mushroom</name>
    <name type="synonym">Agrocybe aegerita</name>
    <dbReference type="NCBI Taxonomy" id="1973307"/>
    <lineage>
        <taxon>Eukaryota</taxon>
        <taxon>Fungi</taxon>
        <taxon>Dikarya</taxon>
        <taxon>Basidiomycota</taxon>
        <taxon>Agaricomycotina</taxon>
        <taxon>Agaricomycetes</taxon>
        <taxon>Agaricomycetidae</taxon>
        <taxon>Agaricales</taxon>
        <taxon>Agaricineae</taxon>
        <taxon>Bolbitiaceae</taxon>
        <taxon>Cyclocybe</taxon>
    </lineage>
</organism>
<feature type="region of interest" description="Disordered" evidence="1">
    <location>
        <begin position="1"/>
        <end position="61"/>
    </location>
</feature>
<evidence type="ECO:0000256" key="1">
    <source>
        <dbReference type="SAM" id="MobiDB-lite"/>
    </source>
</evidence>